<evidence type="ECO:0000313" key="2">
    <source>
        <dbReference type="EMBL" id="PYY25347.1"/>
    </source>
</evidence>
<dbReference type="EMBL" id="PRLG01000039">
    <property type="protein sequence ID" value="PYY25347.1"/>
    <property type="molecule type" value="Genomic_DNA"/>
</dbReference>
<comment type="caution">
    <text evidence="2">The sequence shown here is derived from an EMBL/GenBank/DDBJ whole genome shotgun (WGS) entry which is preliminary data.</text>
</comment>
<name>A0A2W0C108_9BACL</name>
<accession>A0A2W0C108</accession>
<evidence type="ECO:0000256" key="1">
    <source>
        <dbReference type="SAM" id="Phobius"/>
    </source>
</evidence>
<feature type="transmembrane region" description="Helical" evidence="1">
    <location>
        <begin position="6"/>
        <end position="24"/>
    </location>
</feature>
<keyword evidence="1" id="KW-1133">Transmembrane helix</keyword>
<gene>
    <name evidence="2" type="ORF">PIL02S_06946</name>
</gene>
<keyword evidence="1" id="KW-0472">Membrane</keyword>
<reference evidence="2 3" key="1">
    <citation type="submission" date="2018-01" db="EMBL/GenBank/DDBJ databases">
        <title>Genome sequence of the PGP bacterium Paenibacillus illinoisensis E3.</title>
        <authorList>
            <person name="Rolli E."/>
            <person name="Marasco R."/>
            <person name="Bessem C."/>
            <person name="Michoud G."/>
            <person name="Gaiarsa S."/>
            <person name="Borin S."/>
            <person name="Daffonchio D."/>
        </authorList>
    </citation>
    <scope>NUCLEOTIDE SEQUENCE [LARGE SCALE GENOMIC DNA]</scope>
    <source>
        <strain evidence="2 3">E3</strain>
    </source>
</reference>
<keyword evidence="1" id="KW-0812">Transmembrane</keyword>
<dbReference type="AlphaFoldDB" id="A0A2W0C108"/>
<organism evidence="2 3">
    <name type="scientific">Paenibacillus illinoisensis</name>
    <dbReference type="NCBI Taxonomy" id="59845"/>
    <lineage>
        <taxon>Bacteria</taxon>
        <taxon>Bacillati</taxon>
        <taxon>Bacillota</taxon>
        <taxon>Bacilli</taxon>
        <taxon>Bacillales</taxon>
        <taxon>Paenibacillaceae</taxon>
        <taxon>Paenibacillus</taxon>
    </lineage>
</organism>
<protein>
    <submittedName>
        <fullName evidence="2">Uncharacterized protein</fullName>
    </submittedName>
</protein>
<dbReference type="Proteomes" id="UP000247459">
    <property type="component" value="Unassembled WGS sequence"/>
</dbReference>
<proteinExistence type="predicted"/>
<sequence>MLQSINIPGLIILILIVLLIIWFVRKTDGILTPLGTCPCPRTVTPAVRLKKSRYISDLYRVYIYLLLDMS</sequence>
<evidence type="ECO:0000313" key="3">
    <source>
        <dbReference type="Proteomes" id="UP000247459"/>
    </source>
</evidence>